<name>A0AAW0MB57_QUESU</name>
<dbReference type="AlphaFoldDB" id="A0AAW0MB57"/>
<dbReference type="Proteomes" id="UP000237347">
    <property type="component" value="Unassembled WGS sequence"/>
</dbReference>
<sequence length="138" mass="15378">FHFSRLTPSPSFSSFILYISLQPFSNISLSLYISLFFRSIIQIFLSLPSTTSVSPSDSPPWSTRSVWSLRLLSLLIWVSSPCAPSIASSLLRLSSTPSLLFLTLPTVSSALFFNYNTSLGPPYRVLVDTNFINFSIQN</sequence>
<gene>
    <name evidence="1" type="primary">FCF1_3</name>
    <name evidence="1" type="ORF">CFP56_000429</name>
</gene>
<evidence type="ECO:0000313" key="2">
    <source>
        <dbReference type="Proteomes" id="UP000237347"/>
    </source>
</evidence>
<comment type="caution">
    <text evidence="1">The sequence shown here is derived from an EMBL/GenBank/DDBJ whole genome shotgun (WGS) entry which is preliminary data.</text>
</comment>
<dbReference type="EMBL" id="PKMF04000009">
    <property type="protein sequence ID" value="KAK7860067.1"/>
    <property type="molecule type" value="Genomic_DNA"/>
</dbReference>
<protein>
    <submittedName>
        <fullName evidence="1">Rrna-processing protein fcf1</fullName>
    </submittedName>
</protein>
<proteinExistence type="predicted"/>
<feature type="non-terminal residue" evidence="1">
    <location>
        <position position="1"/>
    </location>
</feature>
<organism evidence="1 2">
    <name type="scientific">Quercus suber</name>
    <name type="common">Cork oak</name>
    <dbReference type="NCBI Taxonomy" id="58331"/>
    <lineage>
        <taxon>Eukaryota</taxon>
        <taxon>Viridiplantae</taxon>
        <taxon>Streptophyta</taxon>
        <taxon>Embryophyta</taxon>
        <taxon>Tracheophyta</taxon>
        <taxon>Spermatophyta</taxon>
        <taxon>Magnoliopsida</taxon>
        <taxon>eudicotyledons</taxon>
        <taxon>Gunneridae</taxon>
        <taxon>Pentapetalae</taxon>
        <taxon>rosids</taxon>
        <taxon>fabids</taxon>
        <taxon>Fagales</taxon>
        <taxon>Fagaceae</taxon>
        <taxon>Quercus</taxon>
    </lineage>
</organism>
<accession>A0AAW0MB57</accession>
<reference evidence="1 2" key="1">
    <citation type="journal article" date="2018" name="Sci. Data">
        <title>The draft genome sequence of cork oak.</title>
        <authorList>
            <person name="Ramos A.M."/>
            <person name="Usie A."/>
            <person name="Barbosa P."/>
            <person name="Barros P.M."/>
            <person name="Capote T."/>
            <person name="Chaves I."/>
            <person name="Simoes F."/>
            <person name="Abreu I."/>
            <person name="Carrasquinho I."/>
            <person name="Faro C."/>
            <person name="Guimaraes J.B."/>
            <person name="Mendonca D."/>
            <person name="Nobrega F."/>
            <person name="Rodrigues L."/>
            <person name="Saibo N.J.M."/>
            <person name="Varela M.C."/>
            <person name="Egas C."/>
            <person name="Matos J."/>
            <person name="Miguel C.M."/>
            <person name="Oliveira M.M."/>
            <person name="Ricardo C.P."/>
            <person name="Goncalves S."/>
        </authorList>
    </citation>
    <scope>NUCLEOTIDE SEQUENCE [LARGE SCALE GENOMIC DNA]</scope>
    <source>
        <strain evidence="2">cv. HL8</strain>
    </source>
</reference>
<keyword evidence="2" id="KW-1185">Reference proteome</keyword>
<evidence type="ECO:0000313" key="1">
    <source>
        <dbReference type="EMBL" id="KAK7860067.1"/>
    </source>
</evidence>